<sequence>MLDTVFGLPVHPLIVHATTVVVPAAAVAVLLAAVWPRFRRWSGWLPVALAVAAVVLTPLSTESGEALERRVEQSDLIETHSQLAEGLLPWVIALAVAAVALYVVGRRERGARTSRNEGEAGTTPTATGTATTAATTRTGGAARWLLTGAAVLGLVAAVGTSVQVVRIGHSGAQAAWGDAVSQTPPPASGDGDSDGN</sequence>
<keyword evidence="2" id="KW-0812">Transmembrane</keyword>
<gene>
    <name evidence="4" type="ORF">GCM10023258_25220</name>
</gene>
<feature type="region of interest" description="Disordered" evidence="1">
    <location>
        <begin position="111"/>
        <end position="134"/>
    </location>
</feature>
<dbReference type="Proteomes" id="UP001500427">
    <property type="component" value="Unassembled WGS sequence"/>
</dbReference>
<proteinExistence type="predicted"/>
<feature type="region of interest" description="Disordered" evidence="1">
    <location>
        <begin position="174"/>
        <end position="196"/>
    </location>
</feature>
<protein>
    <recommendedName>
        <fullName evidence="3">DUF2231 domain-containing protein</fullName>
    </recommendedName>
</protein>
<feature type="transmembrane region" description="Helical" evidence="2">
    <location>
        <begin position="41"/>
        <end position="59"/>
    </location>
</feature>
<evidence type="ECO:0000256" key="1">
    <source>
        <dbReference type="SAM" id="MobiDB-lite"/>
    </source>
</evidence>
<feature type="compositionally biased region" description="Low complexity" evidence="1">
    <location>
        <begin position="120"/>
        <end position="134"/>
    </location>
</feature>
<evidence type="ECO:0000256" key="2">
    <source>
        <dbReference type="SAM" id="Phobius"/>
    </source>
</evidence>
<keyword evidence="5" id="KW-1185">Reference proteome</keyword>
<keyword evidence="2" id="KW-1133">Transmembrane helix</keyword>
<dbReference type="EMBL" id="BAABIW010000016">
    <property type="protein sequence ID" value="GAA5029052.1"/>
    <property type="molecule type" value="Genomic_DNA"/>
</dbReference>
<dbReference type="Pfam" id="PF09990">
    <property type="entry name" value="DUF2231"/>
    <property type="match status" value="1"/>
</dbReference>
<keyword evidence="2" id="KW-0472">Membrane</keyword>
<dbReference type="RefSeq" id="WP_345507834.1">
    <property type="nucleotide sequence ID" value="NZ_BAABIW010000016.1"/>
</dbReference>
<organism evidence="4 5">
    <name type="scientific">Terrabacter aeriphilus</name>
    <dbReference type="NCBI Taxonomy" id="515662"/>
    <lineage>
        <taxon>Bacteria</taxon>
        <taxon>Bacillati</taxon>
        <taxon>Actinomycetota</taxon>
        <taxon>Actinomycetes</taxon>
        <taxon>Micrococcales</taxon>
        <taxon>Intrasporangiaceae</taxon>
        <taxon>Terrabacter</taxon>
    </lineage>
</organism>
<accession>A0ABP9JEM7</accession>
<comment type="caution">
    <text evidence="4">The sequence shown here is derived from an EMBL/GenBank/DDBJ whole genome shotgun (WGS) entry which is preliminary data.</text>
</comment>
<dbReference type="InterPro" id="IPR019251">
    <property type="entry name" value="DUF2231_TM"/>
</dbReference>
<evidence type="ECO:0000313" key="4">
    <source>
        <dbReference type="EMBL" id="GAA5029052.1"/>
    </source>
</evidence>
<reference evidence="5" key="1">
    <citation type="journal article" date="2019" name="Int. J. Syst. Evol. Microbiol.">
        <title>The Global Catalogue of Microorganisms (GCM) 10K type strain sequencing project: providing services to taxonomists for standard genome sequencing and annotation.</title>
        <authorList>
            <consortium name="The Broad Institute Genomics Platform"/>
            <consortium name="The Broad Institute Genome Sequencing Center for Infectious Disease"/>
            <person name="Wu L."/>
            <person name="Ma J."/>
        </authorList>
    </citation>
    <scope>NUCLEOTIDE SEQUENCE [LARGE SCALE GENOMIC DNA]</scope>
    <source>
        <strain evidence="5">JCM 17687</strain>
    </source>
</reference>
<evidence type="ECO:0000259" key="3">
    <source>
        <dbReference type="Pfam" id="PF09990"/>
    </source>
</evidence>
<feature type="transmembrane region" description="Helical" evidence="2">
    <location>
        <begin position="13"/>
        <end position="34"/>
    </location>
</feature>
<name>A0ABP9JEM7_9MICO</name>
<evidence type="ECO:0000313" key="5">
    <source>
        <dbReference type="Proteomes" id="UP001500427"/>
    </source>
</evidence>
<feature type="transmembrane region" description="Helical" evidence="2">
    <location>
        <begin position="87"/>
        <end position="105"/>
    </location>
</feature>
<feature type="domain" description="DUF2231" evidence="3">
    <location>
        <begin position="7"/>
        <end position="183"/>
    </location>
</feature>